<evidence type="ECO:0000313" key="3">
    <source>
        <dbReference type="EMBL" id="KAB7754628.1"/>
    </source>
</evidence>
<gene>
    <name evidence="3" type="ORF">MPHL21000_15905</name>
</gene>
<dbReference type="AlphaFoldDB" id="A0A5N5UYY7"/>
<dbReference type="Proteomes" id="UP000325690">
    <property type="component" value="Unassembled WGS sequence"/>
</dbReference>
<sequence length="127" mass="12806">MDTGTNTGLDGSGDPSADRVRGELRRLADDLRADDATAPEVPPEVTARIGAALRHAPAHASRPPLGALRLAALILGVLAVVAAVVLGVARLTHKPPSPFSDPGPTAERITVTPTTPAAGSVASSPAR</sequence>
<protein>
    <submittedName>
        <fullName evidence="3">Uncharacterized protein</fullName>
    </submittedName>
</protein>
<comment type="caution">
    <text evidence="3">The sequence shown here is derived from an EMBL/GenBank/DDBJ whole genome shotgun (WGS) entry which is preliminary data.</text>
</comment>
<feature type="transmembrane region" description="Helical" evidence="2">
    <location>
        <begin position="67"/>
        <end position="89"/>
    </location>
</feature>
<keyword evidence="2" id="KW-0812">Transmembrane</keyword>
<dbReference type="RefSeq" id="WP_003890916.1">
    <property type="nucleotide sequence ID" value="NZ_ANBO01000012.1"/>
</dbReference>
<keyword evidence="4" id="KW-1185">Reference proteome</keyword>
<dbReference type="GeneID" id="74305421"/>
<organism evidence="3 4">
    <name type="scientific">Mycolicibacterium phlei DSM 43239 = CCUG 21000</name>
    <dbReference type="NCBI Taxonomy" id="1226750"/>
    <lineage>
        <taxon>Bacteria</taxon>
        <taxon>Bacillati</taxon>
        <taxon>Actinomycetota</taxon>
        <taxon>Actinomycetes</taxon>
        <taxon>Mycobacteriales</taxon>
        <taxon>Mycobacteriaceae</taxon>
        <taxon>Mycolicibacterium</taxon>
    </lineage>
</organism>
<evidence type="ECO:0000256" key="1">
    <source>
        <dbReference type="SAM" id="MobiDB-lite"/>
    </source>
</evidence>
<evidence type="ECO:0000256" key="2">
    <source>
        <dbReference type="SAM" id="Phobius"/>
    </source>
</evidence>
<feature type="region of interest" description="Disordered" evidence="1">
    <location>
        <begin position="1"/>
        <end position="20"/>
    </location>
</feature>
<reference evidence="3 4" key="1">
    <citation type="submission" date="2012-10" db="EMBL/GenBank/DDBJ databases">
        <title>The draft sequence of the Mycobacterium pheli genome.</title>
        <authorList>
            <person name="Pettersson B.M.F."/>
            <person name="Das S."/>
            <person name="Dasgupta S."/>
            <person name="Bhattacharya A."/>
            <person name="Kirsebom L.A."/>
        </authorList>
    </citation>
    <scope>NUCLEOTIDE SEQUENCE [LARGE SCALE GENOMIC DNA]</scope>
    <source>
        <strain evidence="3 4">CCUG 21000</strain>
    </source>
</reference>
<evidence type="ECO:0000313" key="4">
    <source>
        <dbReference type="Proteomes" id="UP000325690"/>
    </source>
</evidence>
<accession>A0A5N5UYY7</accession>
<feature type="compositionally biased region" description="Polar residues" evidence="1">
    <location>
        <begin position="111"/>
        <end position="127"/>
    </location>
</feature>
<proteinExistence type="predicted"/>
<keyword evidence="2" id="KW-0472">Membrane</keyword>
<keyword evidence="2" id="KW-1133">Transmembrane helix</keyword>
<name>A0A5N5UYY7_MYCPH</name>
<dbReference type="EMBL" id="ANBP01000023">
    <property type="protein sequence ID" value="KAB7754628.1"/>
    <property type="molecule type" value="Genomic_DNA"/>
</dbReference>
<feature type="region of interest" description="Disordered" evidence="1">
    <location>
        <begin position="93"/>
        <end position="127"/>
    </location>
</feature>